<sequence>MPDFFSDYVIPTAIFLAFALMHSITASHAFKTKLFELSPKFKVWYRVLYNLISILLIAFWWITLPQDQILYQLSGLLFFLFLTLQLFFVYLFLKSIFAQNGMVFLGIKQILLNLREGQLPKYLDEPRRGKLVTSGLYRYMRHPMYTFAMLVLICSPIMTSNLLYSIIIFGLYFWIGSYFEEKNLIKRFGESYVQYQKNVPRFIPRLRIQK</sequence>
<evidence type="ECO:0000256" key="3">
    <source>
        <dbReference type="ARBA" id="ARBA00022692"/>
    </source>
</evidence>
<evidence type="ECO:0000313" key="8">
    <source>
        <dbReference type="Proteomes" id="UP000233398"/>
    </source>
</evidence>
<dbReference type="RefSeq" id="WP_101073519.1">
    <property type="nucleotide sequence ID" value="NZ_PISP01000003.1"/>
</dbReference>
<dbReference type="InterPro" id="IPR033580">
    <property type="entry name" value="Nurim-like"/>
</dbReference>
<protein>
    <submittedName>
        <fullName evidence="7">Uncharacterized protein</fullName>
    </submittedName>
</protein>
<gene>
    <name evidence="7" type="ORF">CWD77_10430</name>
</gene>
<dbReference type="EMBL" id="PISP01000003">
    <property type="protein sequence ID" value="PKD43044.1"/>
    <property type="molecule type" value="Genomic_DNA"/>
</dbReference>
<evidence type="ECO:0000256" key="4">
    <source>
        <dbReference type="ARBA" id="ARBA00022989"/>
    </source>
</evidence>
<comment type="caution">
    <text evidence="7">The sequence shown here is derived from an EMBL/GenBank/DDBJ whole genome shotgun (WGS) entry which is preliminary data.</text>
</comment>
<proteinExistence type="inferred from homology"/>
<feature type="transmembrane region" description="Helical" evidence="6">
    <location>
        <begin position="43"/>
        <end position="63"/>
    </location>
</feature>
<evidence type="ECO:0000256" key="1">
    <source>
        <dbReference type="ARBA" id="ARBA00004127"/>
    </source>
</evidence>
<name>A0A2N0VFT0_9BACT</name>
<feature type="transmembrane region" description="Helical" evidence="6">
    <location>
        <begin position="12"/>
        <end position="31"/>
    </location>
</feature>
<keyword evidence="5 6" id="KW-0472">Membrane</keyword>
<evidence type="ECO:0000256" key="2">
    <source>
        <dbReference type="ARBA" id="ARBA00010631"/>
    </source>
</evidence>
<dbReference type="OrthoDB" id="9809773at2"/>
<dbReference type="PANTHER" id="PTHR31040:SF1">
    <property type="entry name" value="NURIM"/>
    <property type="match status" value="1"/>
</dbReference>
<keyword evidence="4 6" id="KW-1133">Transmembrane helix</keyword>
<dbReference type="PANTHER" id="PTHR31040">
    <property type="entry name" value="NURIM"/>
    <property type="match status" value="1"/>
</dbReference>
<keyword evidence="8" id="KW-1185">Reference proteome</keyword>
<dbReference type="Proteomes" id="UP000233398">
    <property type="component" value="Unassembled WGS sequence"/>
</dbReference>
<dbReference type="Gene3D" id="1.20.120.1630">
    <property type="match status" value="1"/>
</dbReference>
<accession>A0A2N0VFT0</accession>
<organism evidence="7 8">
    <name type="scientific">Rhodohalobacter barkolensis</name>
    <dbReference type="NCBI Taxonomy" id="2053187"/>
    <lineage>
        <taxon>Bacteria</taxon>
        <taxon>Pseudomonadati</taxon>
        <taxon>Balneolota</taxon>
        <taxon>Balneolia</taxon>
        <taxon>Balneolales</taxon>
        <taxon>Balneolaceae</taxon>
        <taxon>Rhodohalobacter</taxon>
    </lineage>
</organism>
<feature type="transmembrane region" description="Helical" evidence="6">
    <location>
        <begin position="147"/>
        <end position="175"/>
    </location>
</feature>
<keyword evidence="3 6" id="KW-0812">Transmembrane</keyword>
<evidence type="ECO:0000313" key="7">
    <source>
        <dbReference type="EMBL" id="PKD43044.1"/>
    </source>
</evidence>
<dbReference type="GO" id="GO:0012505">
    <property type="term" value="C:endomembrane system"/>
    <property type="evidence" value="ECO:0007669"/>
    <property type="project" value="UniProtKB-SubCell"/>
</dbReference>
<comment type="similarity">
    <text evidence="2">Belongs to the nurim family.</text>
</comment>
<reference evidence="7 8" key="1">
    <citation type="submission" date="2017-11" db="EMBL/GenBank/DDBJ databases">
        <title>Rhodohalobacter 15182 sp. nov., isolated from a salt lake.</title>
        <authorList>
            <person name="Han S."/>
        </authorList>
    </citation>
    <scope>NUCLEOTIDE SEQUENCE [LARGE SCALE GENOMIC DNA]</scope>
    <source>
        <strain evidence="7 8">15182</strain>
    </source>
</reference>
<feature type="transmembrane region" description="Helical" evidence="6">
    <location>
        <begin position="69"/>
        <end position="93"/>
    </location>
</feature>
<comment type="subcellular location">
    <subcellularLocation>
        <location evidence="1">Endomembrane system</location>
        <topology evidence="1">Multi-pass membrane protein</topology>
    </subcellularLocation>
</comment>
<evidence type="ECO:0000256" key="6">
    <source>
        <dbReference type="SAM" id="Phobius"/>
    </source>
</evidence>
<evidence type="ECO:0000256" key="5">
    <source>
        <dbReference type="ARBA" id="ARBA00023136"/>
    </source>
</evidence>
<dbReference type="AlphaFoldDB" id="A0A2N0VFT0"/>
<dbReference type="Pfam" id="PF04191">
    <property type="entry name" value="PEMT"/>
    <property type="match status" value="1"/>
</dbReference>
<dbReference type="InterPro" id="IPR007318">
    <property type="entry name" value="Phopholipid_MeTrfase"/>
</dbReference>